<dbReference type="GO" id="GO:0003677">
    <property type="term" value="F:DNA binding"/>
    <property type="evidence" value="ECO:0007669"/>
    <property type="project" value="UniProtKB-KW"/>
</dbReference>
<dbReference type="GO" id="GO:0006310">
    <property type="term" value="P:DNA recombination"/>
    <property type="evidence" value="ECO:0007669"/>
    <property type="project" value="UniProtKB-KW"/>
</dbReference>
<dbReference type="RefSeq" id="WP_189317083.1">
    <property type="nucleotide sequence ID" value="NZ_BMQA01000085.1"/>
</dbReference>
<evidence type="ECO:0000259" key="4">
    <source>
        <dbReference type="PROSITE" id="PS51898"/>
    </source>
</evidence>
<dbReference type="InterPro" id="IPR011010">
    <property type="entry name" value="DNA_brk_join_enz"/>
</dbReference>
<comment type="caution">
    <text evidence="5">The sequence shown here is derived from an EMBL/GenBank/DDBJ whole genome shotgun (WGS) entry which is preliminary data.</text>
</comment>
<dbReference type="Proteomes" id="UP000657574">
    <property type="component" value="Unassembled WGS sequence"/>
</dbReference>
<dbReference type="InterPro" id="IPR013762">
    <property type="entry name" value="Integrase-like_cat_sf"/>
</dbReference>
<keyword evidence="6" id="KW-1185">Reference proteome</keyword>
<sequence length="309" mass="34403">MTALREALDDYLRLRRLLGHQMAEAAWLLPDFVAFMEDRGQTTVTIAAALAWVKSRENEVVTTVSPRRITAVRGFARYLSGTDPATEVPPLGLLPHRQRWRQPFLYSDADIAAVMTATQKLGPLLWAATYRTLIGLLAAAGLRVGEAINLDRDDIDWTDGVLRIRESKFGKSRLVPLLPSTMSALGEFDALRDQVVPQPKDPAFFISRTARRLIYAVVSPTFRQLVTAAGVGSEALHPPRLHDLRHTFAVRTLLHWYRTSDNVQAKIPSLSTYLGHREPSSTYWYLSAAPELLALAAARREGIGKAARP</sequence>
<dbReference type="Pfam" id="PF00589">
    <property type="entry name" value="Phage_integrase"/>
    <property type="match status" value="1"/>
</dbReference>
<name>A0A917P7Q1_9ACTN</name>
<dbReference type="PANTHER" id="PTHR30349:SF41">
    <property type="entry name" value="INTEGRASE_RECOMBINASE PROTEIN MJ0367-RELATED"/>
    <property type="match status" value="1"/>
</dbReference>
<evidence type="ECO:0000313" key="6">
    <source>
        <dbReference type="Proteomes" id="UP000657574"/>
    </source>
</evidence>
<keyword evidence="2" id="KW-0238">DNA-binding</keyword>
<proteinExistence type="inferred from homology"/>
<dbReference type="SUPFAM" id="SSF56349">
    <property type="entry name" value="DNA breaking-rejoining enzymes"/>
    <property type="match status" value="1"/>
</dbReference>
<accession>A0A917P7Q1</accession>
<dbReference type="PROSITE" id="PS51898">
    <property type="entry name" value="TYR_RECOMBINASE"/>
    <property type="match status" value="1"/>
</dbReference>
<reference evidence="5" key="1">
    <citation type="journal article" date="2014" name="Int. J. Syst. Evol. Microbiol.">
        <title>Complete genome sequence of Corynebacterium casei LMG S-19264T (=DSM 44701T), isolated from a smear-ripened cheese.</title>
        <authorList>
            <consortium name="US DOE Joint Genome Institute (JGI-PGF)"/>
            <person name="Walter F."/>
            <person name="Albersmeier A."/>
            <person name="Kalinowski J."/>
            <person name="Ruckert C."/>
        </authorList>
    </citation>
    <scope>NUCLEOTIDE SEQUENCE</scope>
    <source>
        <strain evidence="5">JCM 3086</strain>
    </source>
</reference>
<comment type="similarity">
    <text evidence="1">Belongs to the 'phage' integrase family.</text>
</comment>
<reference evidence="5" key="2">
    <citation type="submission" date="2020-09" db="EMBL/GenBank/DDBJ databases">
        <authorList>
            <person name="Sun Q."/>
            <person name="Ohkuma M."/>
        </authorList>
    </citation>
    <scope>NUCLEOTIDE SEQUENCE</scope>
    <source>
        <strain evidence="5">JCM 3086</strain>
    </source>
</reference>
<dbReference type="InterPro" id="IPR050090">
    <property type="entry name" value="Tyrosine_recombinase_XerCD"/>
</dbReference>
<evidence type="ECO:0000256" key="3">
    <source>
        <dbReference type="ARBA" id="ARBA00023172"/>
    </source>
</evidence>
<evidence type="ECO:0000256" key="2">
    <source>
        <dbReference type="ARBA" id="ARBA00023125"/>
    </source>
</evidence>
<evidence type="ECO:0000313" key="5">
    <source>
        <dbReference type="EMBL" id="GGJ65380.1"/>
    </source>
</evidence>
<keyword evidence="3" id="KW-0233">DNA recombination</keyword>
<dbReference type="EMBL" id="BMQA01000085">
    <property type="protein sequence ID" value="GGJ65380.1"/>
    <property type="molecule type" value="Genomic_DNA"/>
</dbReference>
<organism evidence="5 6">
    <name type="scientific">Streptomyces brasiliensis</name>
    <dbReference type="NCBI Taxonomy" id="1954"/>
    <lineage>
        <taxon>Bacteria</taxon>
        <taxon>Bacillati</taxon>
        <taxon>Actinomycetota</taxon>
        <taxon>Actinomycetes</taxon>
        <taxon>Kitasatosporales</taxon>
        <taxon>Streptomycetaceae</taxon>
        <taxon>Streptomyces</taxon>
    </lineage>
</organism>
<dbReference type="Gene3D" id="1.10.443.10">
    <property type="entry name" value="Intergrase catalytic core"/>
    <property type="match status" value="1"/>
</dbReference>
<dbReference type="InterPro" id="IPR002104">
    <property type="entry name" value="Integrase_catalytic"/>
</dbReference>
<protein>
    <submittedName>
        <fullName evidence="5">Integrase</fullName>
    </submittedName>
</protein>
<gene>
    <name evidence="5" type="ORF">GCM10010121_089990</name>
</gene>
<dbReference type="GO" id="GO:0015074">
    <property type="term" value="P:DNA integration"/>
    <property type="evidence" value="ECO:0007669"/>
    <property type="project" value="InterPro"/>
</dbReference>
<evidence type="ECO:0000256" key="1">
    <source>
        <dbReference type="ARBA" id="ARBA00008857"/>
    </source>
</evidence>
<dbReference type="PANTHER" id="PTHR30349">
    <property type="entry name" value="PHAGE INTEGRASE-RELATED"/>
    <property type="match status" value="1"/>
</dbReference>
<dbReference type="AlphaFoldDB" id="A0A917P7Q1"/>
<feature type="domain" description="Tyr recombinase" evidence="4">
    <location>
        <begin position="101"/>
        <end position="298"/>
    </location>
</feature>